<evidence type="ECO:0000313" key="6">
    <source>
        <dbReference type="EMBL" id="MCE3531863.1"/>
    </source>
</evidence>
<evidence type="ECO:0000256" key="3">
    <source>
        <dbReference type="ARBA" id="ARBA00023136"/>
    </source>
</evidence>
<dbReference type="PANTHER" id="PTHR23539">
    <property type="entry name" value="MFS TRANSPORTER"/>
    <property type="match status" value="1"/>
</dbReference>
<feature type="transmembrane region" description="Helical" evidence="4">
    <location>
        <begin position="12"/>
        <end position="34"/>
    </location>
</feature>
<evidence type="ECO:0000256" key="2">
    <source>
        <dbReference type="ARBA" id="ARBA00022989"/>
    </source>
</evidence>
<protein>
    <submittedName>
        <fullName evidence="6">MFS transporter</fullName>
    </submittedName>
</protein>
<accession>A0ABS8WZD6</accession>
<evidence type="ECO:0000313" key="7">
    <source>
        <dbReference type="Proteomes" id="UP001320170"/>
    </source>
</evidence>
<evidence type="ECO:0000256" key="4">
    <source>
        <dbReference type="SAM" id="Phobius"/>
    </source>
</evidence>
<keyword evidence="3 4" id="KW-0472">Membrane</keyword>
<organism evidence="6 7">
    <name type="scientific">Legionella resiliens</name>
    <dbReference type="NCBI Taxonomy" id="2905958"/>
    <lineage>
        <taxon>Bacteria</taxon>
        <taxon>Pseudomonadati</taxon>
        <taxon>Pseudomonadota</taxon>
        <taxon>Gammaproteobacteria</taxon>
        <taxon>Legionellales</taxon>
        <taxon>Legionellaceae</taxon>
        <taxon>Legionella</taxon>
    </lineage>
</organism>
<feature type="transmembrane region" description="Helical" evidence="4">
    <location>
        <begin position="255"/>
        <end position="280"/>
    </location>
</feature>
<comment type="caution">
    <text evidence="6">The sequence shown here is derived from an EMBL/GenBank/DDBJ whole genome shotgun (WGS) entry which is preliminary data.</text>
</comment>
<dbReference type="SUPFAM" id="SSF103473">
    <property type="entry name" value="MFS general substrate transporter"/>
    <property type="match status" value="1"/>
</dbReference>
<gene>
    <name evidence="6" type="ORF">LXO92_05685</name>
</gene>
<dbReference type="InterPro" id="IPR036259">
    <property type="entry name" value="MFS_trans_sf"/>
</dbReference>
<dbReference type="Proteomes" id="UP001320170">
    <property type="component" value="Unassembled WGS sequence"/>
</dbReference>
<evidence type="ECO:0000259" key="5">
    <source>
        <dbReference type="PROSITE" id="PS50850"/>
    </source>
</evidence>
<reference evidence="6 7" key="1">
    <citation type="journal article" date="2024" name="Pathogens">
        <title>Characterization of a Novel Species of Legionella Isolated from a Healthcare Facility: Legionella resiliens sp. nov.</title>
        <authorList>
            <person name="Cristino S."/>
            <person name="Pascale M.R."/>
            <person name="Marino F."/>
            <person name="Derelitto C."/>
            <person name="Salaris S."/>
            <person name="Orsini M."/>
            <person name="Squarzoni S."/>
            <person name="Grottola A."/>
            <person name="Girolamini L."/>
        </authorList>
    </citation>
    <scope>NUCLEOTIDE SEQUENCE [LARGE SCALE GENOMIC DNA]</scope>
    <source>
        <strain evidence="6 7">8cVS16</strain>
    </source>
</reference>
<feature type="transmembrane region" description="Helical" evidence="4">
    <location>
        <begin position="287"/>
        <end position="305"/>
    </location>
</feature>
<dbReference type="Gene3D" id="1.20.1250.20">
    <property type="entry name" value="MFS general substrate transporter like domains"/>
    <property type="match status" value="2"/>
</dbReference>
<keyword evidence="1 4" id="KW-0812">Transmembrane</keyword>
<name>A0ABS8WZD6_9GAMM</name>
<dbReference type="Pfam" id="PF07690">
    <property type="entry name" value="MFS_1"/>
    <property type="match status" value="1"/>
</dbReference>
<feature type="transmembrane region" description="Helical" evidence="4">
    <location>
        <begin position="167"/>
        <end position="184"/>
    </location>
</feature>
<dbReference type="PANTHER" id="PTHR23539:SF1">
    <property type="entry name" value="MAJOR FACILITATOR SUPERFAMILY (MFS) PROFILE DOMAIN-CONTAINING PROTEIN"/>
    <property type="match status" value="1"/>
</dbReference>
<feature type="transmembrane region" description="Helical" evidence="4">
    <location>
        <begin position="101"/>
        <end position="129"/>
    </location>
</feature>
<proteinExistence type="predicted"/>
<feature type="transmembrane region" description="Helical" evidence="4">
    <location>
        <begin position="346"/>
        <end position="365"/>
    </location>
</feature>
<keyword evidence="7" id="KW-1185">Reference proteome</keyword>
<dbReference type="PROSITE" id="PS50850">
    <property type="entry name" value="MFS"/>
    <property type="match status" value="1"/>
</dbReference>
<feature type="transmembrane region" description="Helical" evidence="4">
    <location>
        <begin position="46"/>
        <end position="68"/>
    </location>
</feature>
<feature type="transmembrane region" description="Helical" evidence="4">
    <location>
        <begin position="75"/>
        <end position="95"/>
    </location>
</feature>
<feature type="domain" description="Major facilitator superfamily (MFS) profile" evidence="5">
    <location>
        <begin position="10"/>
        <end position="401"/>
    </location>
</feature>
<evidence type="ECO:0000256" key="1">
    <source>
        <dbReference type="ARBA" id="ARBA00022692"/>
    </source>
</evidence>
<dbReference type="PROSITE" id="PS51257">
    <property type="entry name" value="PROKAR_LIPOPROTEIN"/>
    <property type="match status" value="1"/>
</dbReference>
<feature type="transmembrane region" description="Helical" evidence="4">
    <location>
        <begin position="311"/>
        <end position="334"/>
    </location>
</feature>
<feature type="transmembrane region" description="Helical" evidence="4">
    <location>
        <begin position="377"/>
        <end position="397"/>
    </location>
</feature>
<keyword evidence="2 4" id="KW-1133">Transmembrane helix</keyword>
<dbReference type="InterPro" id="IPR020846">
    <property type="entry name" value="MFS_dom"/>
</dbReference>
<dbReference type="EMBL" id="JAJTND010000004">
    <property type="protein sequence ID" value="MCE3531863.1"/>
    <property type="molecule type" value="Genomic_DNA"/>
</dbReference>
<sequence length="404" mass="44755">MKKITSFQSYFALSCVILLLAGLQTGISPFLTIYLKAELQWDPGQIGITLGIMNFANMLNQIPSGLLIDAYKIKRLLLVGSCLIFAISCFLIAQFPYFPAIISAQILIGLATAIMPKAIVAITLGLVGTRKFPQRESINETLGHAGNIILALIVGVCSYYSGNIWIIYSYGLFSILGILPIFLIKEKDIDHDIARQLAPVDLDTEKKEIVSLKQILLSRTNIIFLISVFLFHFSSAAQLTLIGLIFVQVSTKACSIFMANSIIISHIVMMFVSILLVYFIKNIPRKPLFLLAFLCVFIRAILFTFSHNPYFIIALQILDGISGGIFGVIGIVMVSELATHSGRFNFMLGLMVLCQGLAYAISNFASGYIVKLYNYNMGFYTLAFFALIGLILFLSLMPETLKRN</sequence>
<dbReference type="InterPro" id="IPR011701">
    <property type="entry name" value="MFS"/>
</dbReference>
<feature type="transmembrane region" description="Helical" evidence="4">
    <location>
        <begin position="222"/>
        <end position="249"/>
    </location>
</feature>
<feature type="transmembrane region" description="Helical" evidence="4">
    <location>
        <begin position="141"/>
        <end position="161"/>
    </location>
</feature>
<dbReference type="RefSeq" id="WP_182351768.1">
    <property type="nucleotide sequence ID" value="NZ_JAJSPM010000005.1"/>
</dbReference>